<evidence type="ECO:0000256" key="1">
    <source>
        <dbReference type="ARBA" id="ARBA00004245"/>
    </source>
</evidence>
<feature type="non-terminal residue" evidence="7">
    <location>
        <position position="94"/>
    </location>
</feature>
<accession>A0ABY7E881</accession>
<evidence type="ECO:0000256" key="4">
    <source>
        <dbReference type="ARBA" id="ARBA00022737"/>
    </source>
</evidence>
<gene>
    <name evidence="7" type="ORF">MAR_020783</name>
</gene>
<feature type="non-terminal residue" evidence="7">
    <location>
        <position position="1"/>
    </location>
</feature>
<feature type="compositionally biased region" description="Basic and acidic residues" evidence="6">
    <location>
        <begin position="1"/>
        <end position="21"/>
    </location>
</feature>
<evidence type="ECO:0000256" key="2">
    <source>
        <dbReference type="ARBA" id="ARBA00022490"/>
    </source>
</evidence>
<feature type="region of interest" description="Disordered" evidence="6">
    <location>
        <begin position="74"/>
        <end position="94"/>
    </location>
</feature>
<organism evidence="7 8">
    <name type="scientific">Mya arenaria</name>
    <name type="common">Soft-shell clam</name>
    <dbReference type="NCBI Taxonomy" id="6604"/>
    <lineage>
        <taxon>Eukaryota</taxon>
        <taxon>Metazoa</taxon>
        <taxon>Spiralia</taxon>
        <taxon>Lophotrochozoa</taxon>
        <taxon>Mollusca</taxon>
        <taxon>Bivalvia</taxon>
        <taxon>Autobranchia</taxon>
        <taxon>Heteroconchia</taxon>
        <taxon>Euheterodonta</taxon>
        <taxon>Imparidentia</taxon>
        <taxon>Neoheterodontei</taxon>
        <taxon>Myida</taxon>
        <taxon>Myoidea</taxon>
        <taxon>Myidae</taxon>
        <taxon>Mya</taxon>
    </lineage>
</organism>
<comment type="subcellular location">
    <subcellularLocation>
        <location evidence="1">Cytoplasm</location>
        <location evidence="1">Cytoskeleton</location>
    </subcellularLocation>
</comment>
<evidence type="ECO:0000256" key="3">
    <source>
        <dbReference type="ARBA" id="ARBA00022553"/>
    </source>
</evidence>
<keyword evidence="2" id="KW-0963">Cytoplasm</keyword>
<dbReference type="PANTHER" id="PTHR11501:SF18">
    <property type="entry name" value="MICROTUBULE-ASSOCIATED PROTEIN"/>
    <property type="match status" value="1"/>
</dbReference>
<keyword evidence="4" id="KW-0677">Repeat</keyword>
<protein>
    <submittedName>
        <fullName evidence="7">TAU-like protein</fullName>
    </submittedName>
</protein>
<sequence length="94" mass="10285">IETQKLEFKESAKPKVGSMDKVKHKPGGGDVRVLHAPMRCHALARVRSLQNIHHQPAGGNVQILDEKVDFTEKAKPKVGSMDKVKHTPGGGDKK</sequence>
<dbReference type="Proteomes" id="UP001164746">
    <property type="component" value="Chromosome 5"/>
</dbReference>
<dbReference type="PANTHER" id="PTHR11501">
    <property type="entry name" value="MICROTUBULE-ASSOCIATED PROTEIN"/>
    <property type="match status" value="1"/>
</dbReference>
<keyword evidence="8" id="KW-1185">Reference proteome</keyword>
<name>A0ABY7E881_MYAAR</name>
<dbReference type="InterPro" id="IPR001084">
    <property type="entry name" value="MAP_tubulin-bd_rpt"/>
</dbReference>
<dbReference type="Pfam" id="PF00418">
    <property type="entry name" value="Tubulin-binding"/>
    <property type="match status" value="2"/>
</dbReference>
<reference evidence="7" key="1">
    <citation type="submission" date="2022-11" db="EMBL/GenBank/DDBJ databases">
        <title>Centuries of genome instability and evolution in soft-shell clam transmissible cancer (bioRxiv).</title>
        <authorList>
            <person name="Hart S.F.M."/>
            <person name="Yonemitsu M.A."/>
            <person name="Giersch R.M."/>
            <person name="Beal B.F."/>
            <person name="Arriagada G."/>
            <person name="Davis B.W."/>
            <person name="Ostrander E.A."/>
            <person name="Goff S.P."/>
            <person name="Metzger M.J."/>
        </authorList>
    </citation>
    <scope>NUCLEOTIDE SEQUENCE</scope>
    <source>
        <strain evidence="7">MELC-2E11</strain>
        <tissue evidence="7">Siphon/mantle</tissue>
    </source>
</reference>
<feature type="region of interest" description="Disordered" evidence="6">
    <location>
        <begin position="1"/>
        <end position="32"/>
    </location>
</feature>
<evidence type="ECO:0000256" key="5">
    <source>
        <dbReference type="ARBA" id="ARBA00023212"/>
    </source>
</evidence>
<evidence type="ECO:0000313" key="7">
    <source>
        <dbReference type="EMBL" id="WAR05414.1"/>
    </source>
</evidence>
<proteinExistence type="predicted"/>
<dbReference type="InterPro" id="IPR027324">
    <property type="entry name" value="MAP2/MAP4/Tau"/>
</dbReference>
<keyword evidence="5" id="KW-0206">Cytoskeleton</keyword>
<evidence type="ECO:0000256" key="6">
    <source>
        <dbReference type="SAM" id="MobiDB-lite"/>
    </source>
</evidence>
<dbReference type="EMBL" id="CP111016">
    <property type="protein sequence ID" value="WAR05414.1"/>
    <property type="molecule type" value="Genomic_DNA"/>
</dbReference>
<evidence type="ECO:0000313" key="8">
    <source>
        <dbReference type="Proteomes" id="UP001164746"/>
    </source>
</evidence>
<dbReference type="PROSITE" id="PS51491">
    <property type="entry name" value="TAU_MAP_2"/>
    <property type="match status" value="2"/>
</dbReference>
<keyword evidence="3" id="KW-0597">Phosphoprotein</keyword>